<dbReference type="GO" id="GO:0015935">
    <property type="term" value="C:small ribosomal subunit"/>
    <property type="evidence" value="ECO:0007669"/>
    <property type="project" value="InterPro"/>
</dbReference>
<evidence type="ECO:0000256" key="5">
    <source>
        <dbReference type="ARBA" id="ARBA00023274"/>
    </source>
</evidence>
<comment type="similarity">
    <text evidence="1">Belongs to the universal ribosomal protein uS7 family.</text>
</comment>
<dbReference type="PANTHER" id="PTHR11205">
    <property type="entry name" value="RIBOSOMAL PROTEIN S7"/>
    <property type="match status" value="1"/>
</dbReference>
<evidence type="ECO:0000313" key="7">
    <source>
        <dbReference type="EMBL" id="KKN08656.1"/>
    </source>
</evidence>
<sequence length="157" mass="18525">MRKRTYYKKKERVPDHKYDRIDVGLFINYLMWDGKRTVAEHVFYGALDEIRKRTKDDGVETFEHAIENVTPLLELVSRRVGGANYQIPREVRPERKFFLASRWIITAARKKKGKPMYERLADELIAASKNEGEAIKKKQDTHRMAEANRAFASLLRR</sequence>
<dbReference type="GO" id="GO:0006412">
    <property type="term" value="P:translation"/>
    <property type="evidence" value="ECO:0007669"/>
    <property type="project" value="InterPro"/>
</dbReference>
<dbReference type="FunFam" id="1.10.455.10:FF:000001">
    <property type="entry name" value="30S ribosomal protein S7"/>
    <property type="match status" value="1"/>
</dbReference>
<comment type="caution">
    <text evidence="7">The sequence shown here is derived from an EMBL/GenBank/DDBJ whole genome shotgun (WGS) entry which is preliminary data.</text>
</comment>
<reference evidence="7" key="1">
    <citation type="journal article" date="2015" name="Nature">
        <title>Complex archaea that bridge the gap between prokaryotes and eukaryotes.</title>
        <authorList>
            <person name="Spang A."/>
            <person name="Saw J.H."/>
            <person name="Jorgensen S.L."/>
            <person name="Zaremba-Niedzwiedzka K."/>
            <person name="Martijn J."/>
            <person name="Lind A.E."/>
            <person name="van Eijk R."/>
            <person name="Schleper C."/>
            <person name="Guy L."/>
            <person name="Ettema T.J."/>
        </authorList>
    </citation>
    <scope>NUCLEOTIDE SEQUENCE</scope>
</reference>
<dbReference type="Pfam" id="PF00177">
    <property type="entry name" value="Ribosomal_S7"/>
    <property type="match status" value="1"/>
</dbReference>
<feature type="domain" description="Small ribosomal subunit protein uS7" evidence="6">
    <location>
        <begin position="4"/>
        <end position="149"/>
    </location>
</feature>
<evidence type="ECO:0000256" key="4">
    <source>
        <dbReference type="ARBA" id="ARBA00022980"/>
    </source>
</evidence>
<evidence type="ECO:0000256" key="1">
    <source>
        <dbReference type="ARBA" id="ARBA00007151"/>
    </source>
</evidence>
<keyword evidence="3" id="KW-0694">RNA-binding</keyword>
<evidence type="ECO:0000256" key="2">
    <source>
        <dbReference type="ARBA" id="ARBA00022730"/>
    </source>
</evidence>
<accession>A0A0F9Q5Y0</accession>
<proteinExistence type="inferred from homology"/>
<dbReference type="GO" id="GO:0003735">
    <property type="term" value="F:structural constituent of ribosome"/>
    <property type="evidence" value="ECO:0007669"/>
    <property type="project" value="InterPro"/>
</dbReference>
<dbReference type="Gene3D" id="1.10.455.10">
    <property type="entry name" value="Ribosomal protein S7 domain"/>
    <property type="match status" value="1"/>
</dbReference>
<gene>
    <name evidence="7" type="ORF">LCGC14_1054550</name>
</gene>
<evidence type="ECO:0000256" key="3">
    <source>
        <dbReference type="ARBA" id="ARBA00022884"/>
    </source>
</evidence>
<keyword evidence="2" id="KW-0699">rRNA-binding</keyword>
<dbReference type="SUPFAM" id="SSF47973">
    <property type="entry name" value="Ribosomal protein S7"/>
    <property type="match status" value="1"/>
</dbReference>
<keyword evidence="4" id="KW-0689">Ribosomal protein</keyword>
<dbReference type="PIRSF" id="PIRSF002122">
    <property type="entry name" value="RPS7p_RPS7a_RPS5e_RPS7o"/>
    <property type="match status" value="1"/>
</dbReference>
<keyword evidence="5" id="KW-0687">Ribonucleoprotein</keyword>
<dbReference type="AlphaFoldDB" id="A0A0F9Q5Y0"/>
<dbReference type="HAMAP" id="MF_00480_B">
    <property type="entry name" value="Ribosomal_uS7_B"/>
    <property type="match status" value="1"/>
</dbReference>
<protein>
    <recommendedName>
        <fullName evidence="6">Small ribosomal subunit protein uS7 domain-containing protein</fullName>
    </recommendedName>
</protein>
<dbReference type="GO" id="GO:0019843">
    <property type="term" value="F:rRNA binding"/>
    <property type="evidence" value="ECO:0007669"/>
    <property type="project" value="UniProtKB-KW"/>
</dbReference>
<dbReference type="InterPro" id="IPR036823">
    <property type="entry name" value="Ribosomal_uS7_dom_sf"/>
</dbReference>
<organism evidence="7">
    <name type="scientific">marine sediment metagenome</name>
    <dbReference type="NCBI Taxonomy" id="412755"/>
    <lineage>
        <taxon>unclassified sequences</taxon>
        <taxon>metagenomes</taxon>
        <taxon>ecological metagenomes</taxon>
    </lineage>
</organism>
<dbReference type="InterPro" id="IPR000235">
    <property type="entry name" value="Ribosomal_uS7"/>
</dbReference>
<dbReference type="EMBL" id="LAZR01004430">
    <property type="protein sequence ID" value="KKN08656.1"/>
    <property type="molecule type" value="Genomic_DNA"/>
</dbReference>
<dbReference type="NCBIfam" id="TIGR01029">
    <property type="entry name" value="rpsG_bact"/>
    <property type="match status" value="1"/>
</dbReference>
<name>A0A0F9Q5Y0_9ZZZZ</name>
<dbReference type="InterPro" id="IPR023798">
    <property type="entry name" value="Ribosomal_uS7_dom"/>
</dbReference>
<evidence type="ECO:0000259" key="6">
    <source>
        <dbReference type="Pfam" id="PF00177"/>
    </source>
</evidence>
<dbReference type="InterPro" id="IPR005717">
    <property type="entry name" value="Ribosomal_uS7_bac/org-type"/>
</dbReference>
<dbReference type="CDD" id="cd14869">
    <property type="entry name" value="uS7_Bacteria"/>
    <property type="match status" value="1"/>
</dbReference>